<protein>
    <recommendedName>
        <fullName evidence="4">ABC transporter permease</fullName>
    </recommendedName>
</protein>
<comment type="caution">
    <text evidence="2">The sequence shown here is derived from an EMBL/GenBank/DDBJ whole genome shotgun (WGS) entry which is preliminary data.</text>
</comment>
<evidence type="ECO:0000313" key="3">
    <source>
        <dbReference type="Proteomes" id="UP000035721"/>
    </source>
</evidence>
<dbReference type="RefSeq" id="WP_083454560.1">
    <property type="nucleotide sequence ID" value="NZ_HF570958.1"/>
</dbReference>
<feature type="transmembrane region" description="Helical" evidence="1">
    <location>
        <begin position="56"/>
        <end position="77"/>
    </location>
</feature>
<dbReference type="AlphaFoldDB" id="A0A077M5D4"/>
<keyword evidence="1" id="KW-0812">Transmembrane</keyword>
<accession>A0A077M5D4</accession>
<proteinExistence type="predicted"/>
<keyword evidence="1" id="KW-1133">Transmembrane helix</keyword>
<keyword evidence="3" id="KW-1185">Reference proteome</keyword>
<dbReference type="STRING" id="1194083.BN12_830007"/>
<feature type="transmembrane region" description="Helical" evidence="1">
    <location>
        <begin position="255"/>
        <end position="277"/>
    </location>
</feature>
<feature type="transmembrane region" description="Helical" evidence="1">
    <location>
        <begin position="204"/>
        <end position="228"/>
    </location>
</feature>
<feature type="transmembrane region" description="Helical" evidence="1">
    <location>
        <begin position="173"/>
        <end position="197"/>
    </location>
</feature>
<sequence>MTTSTTVPVPSTRTTLDHVSTLGRDAATRPTAYAPIPFGRILRIELRKMFDTRSGFWLLASIGITSILATAAVIAFAPDSSITYEAFGTAIGFPMSVLLPVIAILSVTSEWSQRTGLTTFTLVPNRSRVIGAKLVASVAVGVVSMLLAFGIGAVGNVVGSAIAGVDTTWNISFVQLGTIILANVLGLLTGFMLGILIRSSAGAIVGYFVYSFVLPTLTSILAASQHWFSDIRHWVDFQDNQTALFDATAMRAADWGYLAVTGLVWLVLPLAVGLWTMRRSEVK</sequence>
<reference evidence="2 3" key="1">
    <citation type="journal article" date="2013" name="ISME J.">
        <title>A metabolic model for members of the genus Tetrasphaera involved in enhanced biological phosphorus removal.</title>
        <authorList>
            <person name="Kristiansen R."/>
            <person name="Nguyen H.T.T."/>
            <person name="Saunders A.M."/>
            <person name="Nielsen J.L."/>
            <person name="Wimmer R."/>
            <person name="Le V.Q."/>
            <person name="McIlroy S.J."/>
            <person name="Petrovski S."/>
            <person name="Seviour R.J."/>
            <person name="Calteau A."/>
            <person name="Nielsen K.L."/>
            <person name="Nielsen P.H."/>
        </authorList>
    </citation>
    <scope>NUCLEOTIDE SEQUENCE [LARGE SCALE GENOMIC DNA]</scope>
    <source>
        <strain evidence="2 3">T1-X7</strain>
    </source>
</reference>
<dbReference type="EMBL" id="CAJB01000418">
    <property type="protein sequence ID" value="CCH80282.1"/>
    <property type="molecule type" value="Genomic_DNA"/>
</dbReference>
<organism evidence="2 3">
    <name type="scientific">Nostocoides japonicum T1-X7</name>
    <dbReference type="NCBI Taxonomy" id="1194083"/>
    <lineage>
        <taxon>Bacteria</taxon>
        <taxon>Bacillati</taxon>
        <taxon>Actinomycetota</taxon>
        <taxon>Actinomycetes</taxon>
        <taxon>Micrococcales</taxon>
        <taxon>Intrasporangiaceae</taxon>
        <taxon>Nostocoides</taxon>
    </lineage>
</organism>
<keyword evidence="1" id="KW-0472">Membrane</keyword>
<feature type="transmembrane region" description="Helical" evidence="1">
    <location>
        <begin position="89"/>
        <end position="108"/>
    </location>
</feature>
<evidence type="ECO:0008006" key="4">
    <source>
        <dbReference type="Google" id="ProtNLM"/>
    </source>
</evidence>
<name>A0A077M5D4_9MICO</name>
<dbReference type="OrthoDB" id="3822725at2"/>
<feature type="transmembrane region" description="Helical" evidence="1">
    <location>
        <begin position="129"/>
        <end position="153"/>
    </location>
</feature>
<gene>
    <name evidence="2" type="ORF">BN12_830007</name>
</gene>
<dbReference type="Proteomes" id="UP000035721">
    <property type="component" value="Unassembled WGS sequence"/>
</dbReference>
<evidence type="ECO:0000313" key="2">
    <source>
        <dbReference type="EMBL" id="CCH80282.1"/>
    </source>
</evidence>
<evidence type="ECO:0000256" key="1">
    <source>
        <dbReference type="SAM" id="Phobius"/>
    </source>
</evidence>